<evidence type="ECO:0000313" key="4">
    <source>
        <dbReference type="EMBL" id="RXG26284.1"/>
    </source>
</evidence>
<dbReference type="AlphaFoldDB" id="A0A4V1KRW0"/>
<dbReference type="PROSITE" id="PS00061">
    <property type="entry name" value="ADH_SHORT"/>
    <property type="match status" value="1"/>
</dbReference>
<dbReference type="OrthoDB" id="822355at2"/>
<evidence type="ECO:0000256" key="3">
    <source>
        <dbReference type="RuleBase" id="RU000363"/>
    </source>
</evidence>
<dbReference type="Proteomes" id="UP000289859">
    <property type="component" value="Unassembled WGS sequence"/>
</dbReference>
<name>A0A4V1KRW0_9FLAO</name>
<dbReference type="Pfam" id="PF00106">
    <property type="entry name" value="adh_short"/>
    <property type="match status" value="1"/>
</dbReference>
<dbReference type="PANTHER" id="PTHR43976:SF16">
    <property type="entry name" value="SHORT-CHAIN DEHYDROGENASE_REDUCTASE FAMILY PROTEIN"/>
    <property type="match status" value="1"/>
</dbReference>
<dbReference type="InterPro" id="IPR036291">
    <property type="entry name" value="NAD(P)-bd_dom_sf"/>
</dbReference>
<proteinExistence type="inferred from homology"/>
<accession>A0A4V1KRW0</accession>
<comment type="caution">
    <text evidence="4">The sequence shown here is derived from an EMBL/GenBank/DDBJ whole genome shotgun (WGS) entry which is preliminary data.</text>
</comment>
<evidence type="ECO:0000256" key="1">
    <source>
        <dbReference type="ARBA" id="ARBA00006484"/>
    </source>
</evidence>
<dbReference type="PRINTS" id="PR00080">
    <property type="entry name" value="SDRFAMILY"/>
</dbReference>
<dbReference type="InterPro" id="IPR020904">
    <property type="entry name" value="Sc_DH/Rdtase_CS"/>
</dbReference>
<dbReference type="PRINTS" id="PR00081">
    <property type="entry name" value="GDHRDH"/>
</dbReference>
<dbReference type="InterPro" id="IPR051911">
    <property type="entry name" value="SDR_oxidoreductase"/>
</dbReference>
<dbReference type="GO" id="GO:0016491">
    <property type="term" value="F:oxidoreductase activity"/>
    <property type="evidence" value="ECO:0007669"/>
    <property type="project" value="UniProtKB-KW"/>
</dbReference>
<dbReference type="SUPFAM" id="SSF51735">
    <property type="entry name" value="NAD(P)-binding Rossmann-fold domains"/>
    <property type="match status" value="1"/>
</dbReference>
<protein>
    <submittedName>
        <fullName evidence="4">NADP-dependent 3-hydroxy acid dehydrogenase YdfG</fullName>
    </submittedName>
</protein>
<dbReference type="EMBL" id="QOVK01000001">
    <property type="protein sequence ID" value="RXG26284.1"/>
    <property type="molecule type" value="Genomic_DNA"/>
</dbReference>
<sequence length="279" mass="30504">MDTKKKWFVTGASKGLGLNLVKTLLNNGHQVAATSRNLNALIEAVKTSSSNFLPLEMDLLDEDSVADALSKTKDTFGQLDVVVNNAGYGQLGTLEELTNAEARENFDVNVFGVLNVIRKAMPFMRTQKSGHFINISSIAGFVGSFPGWGIYCATKYALAGLTESFSAEIKSLGLTATVVYPGYFRTNFLNQGSLVLPQNEMSIYKEARDLQQVHLDDIAGNQTGDPEKAAAVLMQLAEMEHPPLHLFLGTDANQYAQQKMETLENEMALHKELATATDY</sequence>
<dbReference type="RefSeq" id="WP_128763963.1">
    <property type="nucleotide sequence ID" value="NZ_JBHUOO010000004.1"/>
</dbReference>
<dbReference type="PANTHER" id="PTHR43976">
    <property type="entry name" value="SHORT CHAIN DEHYDROGENASE"/>
    <property type="match status" value="1"/>
</dbReference>
<evidence type="ECO:0000256" key="2">
    <source>
        <dbReference type="ARBA" id="ARBA00023002"/>
    </source>
</evidence>
<dbReference type="Gene3D" id="3.40.50.720">
    <property type="entry name" value="NAD(P)-binding Rossmann-like Domain"/>
    <property type="match status" value="1"/>
</dbReference>
<dbReference type="InterPro" id="IPR002347">
    <property type="entry name" value="SDR_fam"/>
</dbReference>
<keyword evidence="5" id="KW-1185">Reference proteome</keyword>
<evidence type="ECO:0000313" key="5">
    <source>
        <dbReference type="Proteomes" id="UP000289859"/>
    </source>
</evidence>
<gene>
    <name evidence="4" type="ORF">DSM02_278</name>
</gene>
<comment type="similarity">
    <text evidence="1 3">Belongs to the short-chain dehydrogenases/reductases (SDR) family.</text>
</comment>
<dbReference type="CDD" id="cd05374">
    <property type="entry name" value="17beta-HSD-like_SDR_c"/>
    <property type="match status" value="1"/>
</dbReference>
<keyword evidence="2" id="KW-0560">Oxidoreductase</keyword>
<organism evidence="4 5">
    <name type="scientific">Leeuwenhoekiella polynyae</name>
    <dbReference type="NCBI Taxonomy" id="1550906"/>
    <lineage>
        <taxon>Bacteria</taxon>
        <taxon>Pseudomonadati</taxon>
        <taxon>Bacteroidota</taxon>
        <taxon>Flavobacteriia</taxon>
        <taxon>Flavobacteriales</taxon>
        <taxon>Flavobacteriaceae</taxon>
        <taxon>Leeuwenhoekiella</taxon>
    </lineage>
</organism>
<reference evidence="4 5" key="1">
    <citation type="submission" date="2018-07" db="EMBL/GenBank/DDBJ databases">
        <title>Leeuwenhoekiella genomics.</title>
        <authorList>
            <person name="Tahon G."/>
            <person name="Willems A."/>
        </authorList>
    </citation>
    <scope>NUCLEOTIDE SEQUENCE [LARGE SCALE GENOMIC DNA]</scope>
    <source>
        <strain evidence="4 5">LMG 29608</strain>
    </source>
</reference>